<feature type="transmembrane region" description="Helical" evidence="1">
    <location>
        <begin position="106"/>
        <end position="129"/>
    </location>
</feature>
<comment type="caution">
    <text evidence="2">The sequence shown here is derived from an EMBL/GenBank/DDBJ whole genome shotgun (WGS) entry which is preliminary data.</text>
</comment>
<keyword evidence="1" id="KW-0472">Membrane</keyword>
<evidence type="ECO:0000313" key="2">
    <source>
        <dbReference type="EMBL" id="PWJ43092.1"/>
    </source>
</evidence>
<dbReference type="RefSeq" id="WP_109617347.1">
    <property type="nucleotide sequence ID" value="NZ_QGDO01000002.1"/>
</dbReference>
<feature type="transmembrane region" description="Helical" evidence="1">
    <location>
        <begin position="54"/>
        <end position="72"/>
    </location>
</feature>
<evidence type="ECO:0000256" key="1">
    <source>
        <dbReference type="SAM" id="Phobius"/>
    </source>
</evidence>
<dbReference type="Proteomes" id="UP000245535">
    <property type="component" value="Unassembled WGS sequence"/>
</dbReference>
<protein>
    <submittedName>
        <fullName evidence="2">Uncharacterized protein DUF3784</fullName>
    </submittedName>
</protein>
<keyword evidence="1" id="KW-1133">Transmembrane helix</keyword>
<reference evidence="2 3" key="1">
    <citation type="submission" date="2018-03" db="EMBL/GenBank/DDBJ databases">
        <title>Genomic Encyclopedia of Archaeal and Bacterial Type Strains, Phase II (KMG-II): from individual species to whole genera.</title>
        <authorList>
            <person name="Goeker M."/>
        </authorList>
    </citation>
    <scope>NUCLEOTIDE SEQUENCE [LARGE SCALE GENOMIC DNA]</scope>
    <source>
        <strain evidence="2 3">DSM 28229</strain>
    </source>
</reference>
<proteinExistence type="predicted"/>
<dbReference type="OrthoDB" id="954876at2"/>
<dbReference type="AlphaFoldDB" id="A0A315ZCS5"/>
<dbReference type="InterPro" id="IPR017259">
    <property type="entry name" value="UCP037672"/>
</dbReference>
<evidence type="ECO:0000313" key="3">
    <source>
        <dbReference type="Proteomes" id="UP000245535"/>
    </source>
</evidence>
<gene>
    <name evidence="2" type="ORF">BC781_102640</name>
</gene>
<feature type="transmembrane region" description="Helical" evidence="1">
    <location>
        <begin position="77"/>
        <end position="94"/>
    </location>
</feature>
<keyword evidence="1" id="KW-0812">Transmembrane</keyword>
<organism evidence="2 3">
    <name type="scientific">Sediminitomix flava</name>
    <dbReference type="NCBI Taxonomy" id="379075"/>
    <lineage>
        <taxon>Bacteria</taxon>
        <taxon>Pseudomonadati</taxon>
        <taxon>Bacteroidota</taxon>
        <taxon>Cytophagia</taxon>
        <taxon>Cytophagales</taxon>
        <taxon>Flammeovirgaceae</taxon>
        <taxon>Sediminitomix</taxon>
    </lineage>
</organism>
<name>A0A315ZCS5_SEDFL</name>
<keyword evidence="3" id="KW-1185">Reference proteome</keyword>
<dbReference type="Pfam" id="PF12650">
    <property type="entry name" value="DUF3784"/>
    <property type="match status" value="1"/>
</dbReference>
<sequence length="240" mass="27335">MIYLIVFISLLFLGIGSLINESNAKYLLSGYNTMSEEERKNFDLKAFLPFFKGFHHFLGISFLALSIGLYFISEEALGLFLAVYPILCYIYFILKSHQKFSNSLKTPWYQISIVVLVITLATVTTLFAFGLKEDHIVIKPNQIIVEGFYGEELQNDEIASISLIDDLPNITLRANGFSIGEIDKGYYKTEDGEKVKLVINKVRKPILLITKTNGEKIYFSAKTDNNQTVLRKIKKLSTKF</sequence>
<dbReference type="EMBL" id="QGDO01000002">
    <property type="protein sequence ID" value="PWJ43092.1"/>
    <property type="molecule type" value="Genomic_DNA"/>
</dbReference>
<accession>A0A315ZCS5</accession>